<keyword evidence="2" id="KW-0028">Amino-acid biosynthesis</keyword>
<dbReference type="AlphaFoldDB" id="A0A4S4G5C4"/>
<dbReference type="EMBL" id="SSTJ01000003">
    <property type="protein sequence ID" value="THG38048.1"/>
    <property type="molecule type" value="Genomic_DNA"/>
</dbReference>
<dbReference type="GO" id="GO:0004764">
    <property type="term" value="F:shikimate 3-dehydrogenase (NADP+) activity"/>
    <property type="evidence" value="ECO:0007669"/>
    <property type="project" value="InterPro"/>
</dbReference>
<dbReference type="Gene3D" id="3.40.50.10860">
    <property type="entry name" value="Leucine Dehydrogenase, chain A, domain 1"/>
    <property type="match status" value="1"/>
</dbReference>
<sequence>MRSGSFWETASRSRPCICAKPATSWPPPALQLPRVLPHRRNRSERSAAVTEHLYILGHPIAHSKSPVMYNAVYERAGLPWHYGTADLATRTEAEAFLATRDFLSINITTPYKPEAFAAADVRAASASLAHGANVLVNKGGALIAYNTDGQGCVAYLEGAGVSFAGKSVVVCGTGPTALSILHAVAQAGPADVLLLGRDKERAHRVMRTYADELGAMIGRTVDMPAFKEGHLSFAEVYRQVDFRFGSYDTSRQAIAGADIIIDATPLGMNEGDGAPFDVALLRADQTVFDVVYGHGETALAAATRATGCTFFDGAGMLVGQAVVTVGILRDITETAALDIPEDELFAIMADAAGFDL</sequence>
<organism evidence="4 5">
    <name type="scientific">Adlercreutzia caecimuris</name>
    <dbReference type="NCBI Taxonomy" id="671266"/>
    <lineage>
        <taxon>Bacteria</taxon>
        <taxon>Bacillati</taxon>
        <taxon>Actinomycetota</taxon>
        <taxon>Coriobacteriia</taxon>
        <taxon>Eggerthellales</taxon>
        <taxon>Eggerthellaceae</taxon>
        <taxon>Adlercreutzia</taxon>
    </lineage>
</organism>
<dbReference type="Gene3D" id="3.40.50.720">
    <property type="entry name" value="NAD(P)-binding Rossmann-like Domain"/>
    <property type="match status" value="1"/>
</dbReference>
<dbReference type="SUPFAM" id="SSF51735">
    <property type="entry name" value="NAD(P)-binding Rossmann-fold domains"/>
    <property type="match status" value="1"/>
</dbReference>
<dbReference type="InterPro" id="IPR046346">
    <property type="entry name" value="Aminoacid_DH-like_N_sf"/>
</dbReference>
<dbReference type="Proteomes" id="UP000308978">
    <property type="component" value="Unassembled WGS sequence"/>
</dbReference>
<dbReference type="PANTHER" id="PTHR21089:SF1">
    <property type="entry name" value="BIFUNCTIONAL 3-DEHYDROQUINATE DEHYDRATASE_SHIKIMATE DEHYDROGENASE, CHLOROPLASTIC"/>
    <property type="match status" value="1"/>
</dbReference>
<dbReference type="InterPro" id="IPR036291">
    <property type="entry name" value="NAD(P)-bd_dom_sf"/>
</dbReference>
<feature type="domain" description="Shikimate dehydrogenase substrate binding N-terminal" evidence="3">
    <location>
        <begin position="55"/>
        <end position="134"/>
    </location>
</feature>
<dbReference type="PANTHER" id="PTHR21089">
    <property type="entry name" value="SHIKIMATE DEHYDROGENASE"/>
    <property type="match status" value="1"/>
</dbReference>
<dbReference type="CDD" id="cd01065">
    <property type="entry name" value="NAD_bind_Shikimate_DH"/>
    <property type="match status" value="1"/>
</dbReference>
<evidence type="ECO:0000313" key="4">
    <source>
        <dbReference type="EMBL" id="THG38048.1"/>
    </source>
</evidence>
<comment type="caution">
    <text evidence="4">The sequence shown here is derived from an EMBL/GenBank/DDBJ whole genome shotgun (WGS) entry which is preliminary data.</text>
</comment>
<dbReference type="InterPro" id="IPR013708">
    <property type="entry name" value="Shikimate_DH-bd_N"/>
</dbReference>
<reference evidence="4 5" key="1">
    <citation type="submission" date="2019-04" db="EMBL/GenBank/DDBJ databases">
        <title>Microbes associate with the intestines of laboratory mice.</title>
        <authorList>
            <person name="Navarre W."/>
            <person name="Wong E."/>
            <person name="Huang K.C."/>
            <person name="Tropini C."/>
            <person name="Ng K."/>
            <person name="Yu B."/>
        </authorList>
    </citation>
    <scope>NUCLEOTIDE SEQUENCE [LARGE SCALE GENOMIC DNA]</scope>
    <source>
        <strain evidence="4 5">NM80_B27</strain>
    </source>
</reference>
<dbReference type="Pfam" id="PF08501">
    <property type="entry name" value="Shikimate_dh_N"/>
    <property type="match status" value="1"/>
</dbReference>
<evidence type="ECO:0000313" key="5">
    <source>
        <dbReference type="Proteomes" id="UP000308978"/>
    </source>
</evidence>
<evidence type="ECO:0000256" key="1">
    <source>
        <dbReference type="ARBA" id="ARBA00004871"/>
    </source>
</evidence>
<dbReference type="SUPFAM" id="SSF53223">
    <property type="entry name" value="Aminoacid dehydrogenase-like, N-terminal domain"/>
    <property type="match status" value="1"/>
</dbReference>
<dbReference type="GO" id="GO:0009073">
    <property type="term" value="P:aromatic amino acid family biosynthetic process"/>
    <property type="evidence" value="ECO:0007669"/>
    <property type="project" value="UniProtKB-KW"/>
</dbReference>
<keyword evidence="2" id="KW-0057">Aromatic amino acid biosynthesis</keyword>
<dbReference type="GO" id="GO:0009423">
    <property type="term" value="P:chorismate biosynthetic process"/>
    <property type="evidence" value="ECO:0007669"/>
    <property type="project" value="TreeGrafter"/>
</dbReference>
<accession>A0A4S4G5C4</accession>
<name>A0A4S4G5C4_9ACTN</name>
<comment type="pathway">
    <text evidence="1">Metabolic intermediate biosynthesis; chorismate biosynthesis; chorismate from D-erythrose 4-phosphate and phosphoenolpyruvate: step 4/7.</text>
</comment>
<dbReference type="InterPro" id="IPR022893">
    <property type="entry name" value="Shikimate_DH_fam"/>
</dbReference>
<dbReference type="GO" id="GO:0019632">
    <property type="term" value="P:shikimate metabolic process"/>
    <property type="evidence" value="ECO:0007669"/>
    <property type="project" value="TreeGrafter"/>
</dbReference>
<evidence type="ECO:0000259" key="3">
    <source>
        <dbReference type="Pfam" id="PF08501"/>
    </source>
</evidence>
<dbReference type="GO" id="GO:0005829">
    <property type="term" value="C:cytosol"/>
    <property type="evidence" value="ECO:0007669"/>
    <property type="project" value="TreeGrafter"/>
</dbReference>
<gene>
    <name evidence="4" type="ORF">E5986_04135</name>
</gene>
<protein>
    <submittedName>
        <fullName evidence="4">Shikimate dehydrogenase</fullName>
    </submittedName>
</protein>
<proteinExistence type="predicted"/>
<evidence type="ECO:0000256" key="2">
    <source>
        <dbReference type="ARBA" id="ARBA00023141"/>
    </source>
</evidence>
<dbReference type="GO" id="GO:0050661">
    <property type="term" value="F:NADP binding"/>
    <property type="evidence" value="ECO:0007669"/>
    <property type="project" value="TreeGrafter"/>
</dbReference>